<dbReference type="SMART" id="SM00240">
    <property type="entry name" value="FHA"/>
    <property type="match status" value="1"/>
</dbReference>
<keyword evidence="2" id="KW-0863">Zinc-finger</keyword>
<feature type="compositionally biased region" description="Polar residues" evidence="4">
    <location>
        <begin position="153"/>
        <end position="163"/>
    </location>
</feature>
<evidence type="ECO:0000259" key="6">
    <source>
        <dbReference type="PROSITE" id="PS51292"/>
    </source>
</evidence>
<evidence type="ECO:0000256" key="1">
    <source>
        <dbReference type="ARBA" id="ARBA00022723"/>
    </source>
</evidence>
<evidence type="ECO:0000256" key="2">
    <source>
        <dbReference type="ARBA" id="ARBA00022771"/>
    </source>
</evidence>
<protein>
    <submittedName>
        <fullName evidence="7">Fha domain</fullName>
    </submittedName>
</protein>
<evidence type="ECO:0000256" key="4">
    <source>
        <dbReference type="SAM" id="MobiDB-lite"/>
    </source>
</evidence>
<evidence type="ECO:0000313" key="8">
    <source>
        <dbReference type="Proteomes" id="UP000039865"/>
    </source>
</evidence>
<dbReference type="PROSITE" id="PS51292">
    <property type="entry name" value="ZF_RING_CH"/>
    <property type="match status" value="1"/>
</dbReference>
<feature type="domain" description="FHA" evidence="5">
    <location>
        <begin position="374"/>
        <end position="419"/>
    </location>
</feature>
<evidence type="ECO:0000256" key="3">
    <source>
        <dbReference type="ARBA" id="ARBA00022833"/>
    </source>
</evidence>
<evidence type="ECO:0000313" key="7">
    <source>
        <dbReference type="EMBL" id="CDW85948.1"/>
    </source>
</evidence>
<dbReference type="SMART" id="SM00744">
    <property type="entry name" value="RINGv"/>
    <property type="match status" value="1"/>
</dbReference>
<feature type="region of interest" description="Disordered" evidence="4">
    <location>
        <begin position="644"/>
        <end position="694"/>
    </location>
</feature>
<feature type="domain" description="RING-CH-type" evidence="6">
    <location>
        <begin position="253"/>
        <end position="329"/>
    </location>
</feature>
<dbReference type="PANTHER" id="PTHR46210:SF1">
    <property type="entry name" value="FHA DOMAIN-CONTAINING PROTEIN"/>
    <property type="match status" value="1"/>
</dbReference>
<feature type="compositionally biased region" description="Polar residues" evidence="4">
    <location>
        <begin position="655"/>
        <end position="672"/>
    </location>
</feature>
<feature type="region of interest" description="Disordered" evidence="4">
    <location>
        <begin position="152"/>
        <end position="253"/>
    </location>
</feature>
<dbReference type="InterPro" id="IPR000253">
    <property type="entry name" value="FHA_dom"/>
</dbReference>
<dbReference type="OrthoDB" id="264354at2759"/>
<keyword evidence="3" id="KW-0862">Zinc</keyword>
<dbReference type="AlphaFoldDB" id="A0A078AYU4"/>
<keyword evidence="1" id="KW-0479">Metal-binding</keyword>
<feature type="region of interest" description="Disordered" evidence="4">
    <location>
        <begin position="1"/>
        <end position="36"/>
    </location>
</feature>
<sequence length="958" mass="109189">MGAVSSNQIRPPDLNDRPSSLNSQSSKSKIRETNVDIRENKSKTEITLRTYTWHRDSHGLFDYESKNITNNFLRCNYSCNYWIYHKNVVEDQDEEKLNPADKAWLIVKYMNNSLSSQRGYKIKIGDTLKFGRVRFKVIMMHNELDGEQIYQVKPSSTNHNQPKNKMPSRGSIENTESDNDMPDIDDEPEALNGNNRQNGGSRNISNHLNAQSHQNNDRDSISLPKMDSFNKKFRMKSSSSKINKEKLQRKESVGSQGPPICRICLGDENVEPNPLISPCKCSGSMKCIHIECLREWLNSKSSFKENPSVKTYCWKALECELCKMRFPDRITSSGSSIELISYEKPDTEYIVLESVTQQNIKIIHVIDMDSREQIKVGRGHDSQVRITDISVSRCHAMIKKSTRGEYLVEDNNSKFGTLVLVRKPYMLQKLQTNYLQLGRTLIELTMRDPRKGCSVRGICQKKSSKAQKGAGLTFDGEDFFPDEFLQKQHEFTREEDNVHRNSSKLKPHLRNPNGRGPFEDTNRRSQALENMTEQLPGNLNIDDDYGEDEGVLSPDDLRDNDNMNERERLQIMNELQQRIGANVFDNDLDNNDLDNSQTFLNNRNQLPSNIANQDQNNFYLTQNINNPNIDVGFDSSIEEIKEISENSNARDKSGKSGQSGTLIVSQNQSQQMRSSTSNNNNVNRQDSNRSNASGATINHQRQHNLVQETASIPVVQFYQNTPAMNNKVNVMSRNDLLMMAASGQETVNNHYNADISGTHHIVDLSDADLSSQQIMFDNSIYIPQNDKATLMIHSQNHSMNANQSIVKSKIQSSQNVNMVIEGQILATNLTSLQQPDLDTLHDDQRRRSASQALKDLYIDAKFGSQNDESSVMQYMQINNMKYIKIGENESTEERKLNSKMLEQNVKQLHITGGQSDRQVLIIDNSNFDDQNSSDISKPDDKNIFNNNVLIVDNNPQLH</sequence>
<keyword evidence="8" id="KW-1185">Reference proteome</keyword>
<dbReference type="GO" id="GO:0008270">
    <property type="term" value="F:zinc ion binding"/>
    <property type="evidence" value="ECO:0007669"/>
    <property type="project" value="UniProtKB-KW"/>
</dbReference>
<dbReference type="Proteomes" id="UP000039865">
    <property type="component" value="Unassembled WGS sequence"/>
</dbReference>
<reference evidence="7 8" key="1">
    <citation type="submission" date="2014-06" db="EMBL/GenBank/DDBJ databases">
        <authorList>
            <person name="Swart Estienne"/>
        </authorList>
    </citation>
    <scope>NUCLEOTIDE SEQUENCE [LARGE SCALE GENOMIC DNA]</scope>
    <source>
        <strain evidence="7 8">130c</strain>
    </source>
</reference>
<feature type="compositionally biased region" description="Low complexity" evidence="4">
    <location>
        <begin position="673"/>
        <end position="691"/>
    </location>
</feature>
<name>A0A078AYU4_STYLE</name>
<dbReference type="PROSITE" id="PS50006">
    <property type="entry name" value="FHA_DOMAIN"/>
    <property type="match status" value="1"/>
</dbReference>
<dbReference type="Gene3D" id="3.30.40.10">
    <property type="entry name" value="Zinc/RING finger domain, C3HC4 (zinc finger)"/>
    <property type="match status" value="1"/>
</dbReference>
<dbReference type="SUPFAM" id="SSF49879">
    <property type="entry name" value="SMAD/FHA domain"/>
    <property type="match status" value="1"/>
</dbReference>
<dbReference type="Pfam" id="PF00498">
    <property type="entry name" value="FHA"/>
    <property type="match status" value="1"/>
</dbReference>
<evidence type="ECO:0000259" key="5">
    <source>
        <dbReference type="PROSITE" id="PS50006"/>
    </source>
</evidence>
<feature type="compositionally biased region" description="Basic and acidic residues" evidence="4">
    <location>
        <begin position="242"/>
        <end position="252"/>
    </location>
</feature>
<dbReference type="Gene3D" id="2.60.200.20">
    <property type="match status" value="1"/>
</dbReference>
<feature type="compositionally biased region" description="Acidic residues" evidence="4">
    <location>
        <begin position="175"/>
        <end position="189"/>
    </location>
</feature>
<organism evidence="7 8">
    <name type="scientific">Stylonychia lemnae</name>
    <name type="common">Ciliate</name>
    <dbReference type="NCBI Taxonomy" id="5949"/>
    <lineage>
        <taxon>Eukaryota</taxon>
        <taxon>Sar</taxon>
        <taxon>Alveolata</taxon>
        <taxon>Ciliophora</taxon>
        <taxon>Intramacronucleata</taxon>
        <taxon>Spirotrichea</taxon>
        <taxon>Stichotrichia</taxon>
        <taxon>Sporadotrichida</taxon>
        <taxon>Oxytrichidae</taxon>
        <taxon>Stylonychinae</taxon>
        <taxon>Stylonychia</taxon>
    </lineage>
</organism>
<dbReference type="SUPFAM" id="SSF57850">
    <property type="entry name" value="RING/U-box"/>
    <property type="match status" value="1"/>
</dbReference>
<dbReference type="InParanoid" id="A0A078AYU4"/>
<feature type="region of interest" description="Disordered" evidence="4">
    <location>
        <begin position="491"/>
        <end position="561"/>
    </location>
</feature>
<feature type="compositionally biased region" description="Low complexity" evidence="4">
    <location>
        <begin position="192"/>
        <end position="206"/>
    </location>
</feature>
<feature type="compositionally biased region" description="Acidic residues" evidence="4">
    <location>
        <begin position="541"/>
        <end position="550"/>
    </location>
</feature>
<dbReference type="PANTHER" id="PTHR46210">
    <property type="entry name" value="FHA DOMAIN-CONTAINING PROTEIN"/>
    <property type="match status" value="1"/>
</dbReference>
<dbReference type="CDD" id="cd00060">
    <property type="entry name" value="FHA"/>
    <property type="match status" value="1"/>
</dbReference>
<accession>A0A078AYU4</accession>
<dbReference type="InterPro" id="IPR008984">
    <property type="entry name" value="SMAD_FHA_dom_sf"/>
</dbReference>
<proteinExistence type="predicted"/>
<dbReference type="EMBL" id="CCKQ01014198">
    <property type="protein sequence ID" value="CDW85948.1"/>
    <property type="molecule type" value="Genomic_DNA"/>
</dbReference>
<dbReference type="InterPro" id="IPR011016">
    <property type="entry name" value="Znf_RING-CH"/>
</dbReference>
<gene>
    <name evidence="7" type="primary">Contig9464.g10126</name>
    <name evidence="7" type="ORF">STYLEM_15039</name>
</gene>
<feature type="compositionally biased region" description="Basic and acidic residues" evidence="4">
    <location>
        <begin position="644"/>
        <end position="654"/>
    </location>
</feature>
<feature type="compositionally biased region" description="Polar residues" evidence="4">
    <location>
        <begin position="524"/>
        <end position="537"/>
    </location>
</feature>
<dbReference type="InterPro" id="IPR013083">
    <property type="entry name" value="Znf_RING/FYVE/PHD"/>
</dbReference>
<dbReference type="Pfam" id="PF12906">
    <property type="entry name" value="RINGv"/>
    <property type="match status" value="1"/>
</dbReference>
<dbReference type="OMA" id="ISGTHHI"/>
<dbReference type="CDD" id="cd16495">
    <property type="entry name" value="RING_CH-C4HC3_MARCH"/>
    <property type="match status" value="1"/>
</dbReference>